<reference evidence="4" key="1">
    <citation type="submission" date="2022-01" db="EMBL/GenBank/DDBJ databases">
        <title>Genome Sequence Resource for Two Populations of Ditylenchus destructor, the Migratory Endoparasitic Phytonematode.</title>
        <authorList>
            <person name="Zhang H."/>
            <person name="Lin R."/>
            <person name="Xie B."/>
        </authorList>
    </citation>
    <scope>NUCLEOTIDE SEQUENCE</scope>
    <source>
        <strain evidence="4">BazhouSP</strain>
    </source>
</reference>
<keyword evidence="2" id="KW-0732">Signal</keyword>
<name>A0AAD4R9M4_9BILA</name>
<dbReference type="EMBL" id="JAKKPZ010000002">
    <property type="protein sequence ID" value="KAI1726300.1"/>
    <property type="molecule type" value="Genomic_DNA"/>
</dbReference>
<dbReference type="SUPFAM" id="SSF49265">
    <property type="entry name" value="Fibronectin type III"/>
    <property type="match status" value="3"/>
</dbReference>
<feature type="domain" description="Fibronectin type-III" evidence="3">
    <location>
        <begin position="558"/>
        <end position="661"/>
    </location>
</feature>
<evidence type="ECO:0000256" key="2">
    <source>
        <dbReference type="SAM" id="SignalP"/>
    </source>
</evidence>
<keyword evidence="1" id="KW-0472">Membrane</keyword>
<dbReference type="AlphaFoldDB" id="A0AAD4R9M4"/>
<feature type="domain" description="Fibronectin type-III" evidence="3">
    <location>
        <begin position="362"/>
        <end position="452"/>
    </location>
</feature>
<dbReference type="InterPro" id="IPR036116">
    <property type="entry name" value="FN3_sf"/>
</dbReference>
<gene>
    <name evidence="4" type="ORF">DdX_03014</name>
</gene>
<evidence type="ECO:0000313" key="5">
    <source>
        <dbReference type="Proteomes" id="UP001201812"/>
    </source>
</evidence>
<feature type="transmembrane region" description="Helical" evidence="1">
    <location>
        <begin position="711"/>
        <end position="734"/>
    </location>
</feature>
<dbReference type="InterPro" id="IPR013783">
    <property type="entry name" value="Ig-like_fold"/>
</dbReference>
<dbReference type="CDD" id="cd00063">
    <property type="entry name" value="FN3"/>
    <property type="match status" value="4"/>
</dbReference>
<dbReference type="PANTHER" id="PTHR26391">
    <property type="entry name" value="INACTIVE TYROSINE-PROTEIN KINASE 7"/>
    <property type="match status" value="1"/>
</dbReference>
<keyword evidence="1" id="KW-1133">Transmembrane helix</keyword>
<sequence>MRILFIRVIFILYGLNEICLPSKSHSTKNRKLDVKELRMLNGTELILSCPPAELLIRTHMAPDFESPQLVRRLDWFQDSALVASYQQVGKISVKIPQTQRCQMCDPAGSHLAGKVHSIANNRDFLLTAFPCLLNSFRVKDITQMIINIPFGTIFFKNLEKHSSKSYSKKLAALIFRRAVRAGGVLIKFGVETGATPDVVSDINQQWWVAGTRYELRKPFYELRISPLLPQDSAVYKCRLDTDPLFAMDTNSASFALIVLVKPLSPSKPQITAYTDKSVTLAWTQSAGAAHRPILRYSILVSQVDDNNLRVLTTEGNKTIAVVPDLLPNTQYVFSVRAENSAGESGFGPETIFKTIGQAPTIGPKIVSVRNGTSGCIDVDWALPPESPDQNIVGYRIMVHRVGTGAMREWYVKGHKQSLCSLDFFTDYMLTIEADNGFGYSPSATSHFKTDQAAPDGPPESITVRAISSDTVSISWGEPATPNGAIISYQIYHKEHKSQRQHPTLVRLLVEPGELSKTFAYNVTKLEPMTAYKFRMSASTTKGEGEKSSPIQVVTDRQVPQPPQLTNISFGCVAGHAVQIEWSPPPLTKAEQEYGAKLANDVPYIYRLVVESIQTKERLVLNSTLNRIAVDNLKPNVRYSIFVYASLASLFNNQTYFESAPSKKEVFLIRKERCQLYSSICSPTNTNCQTISLPAMENNQSSHMGGHSATSISFLLLLFGVAITVALSMFFAWFLKRRCILFKEFLRRAEKRKDFKDNNHQNQLQEHETMSLVPGLESLDLAFGQTVTVLDFSAYCQKLTENSNEGYRIQFQPFPIAREMFDYRLGDPGNCFSGQGSCQLASRVGIE</sequence>
<proteinExistence type="predicted"/>
<feature type="domain" description="Fibronectin type-III" evidence="3">
    <location>
        <begin position="457"/>
        <end position="557"/>
    </location>
</feature>
<dbReference type="SMART" id="SM00060">
    <property type="entry name" value="FN3"/>
    <property type="match status" value="4"/>
</dbReference>
<feature type="signal peptide" evidence="2">
    <location>
        <begin position="1"/>
        <end position="26"/>
    </location>
</feature>
<evidence type="ECO:0000256" key="1">
    <source>
        <dbReference type="SAM" id="Phobius"/>
    </source>
</evidence>
<accession>A0AAD4R9M4</accession>
<dbReference type="InterPro" id="IPR003961">
    <property type="entry name" value="FN3_dom"/>
</dbReference>
<feature type="chain" id="PRO_5042263503" evidence="2">
    <location>
        <begin position="27"/>
        <end position="846"/>
    </location>
</feature>
<feature type="domain" description="Fibronectin type-III" evidence="3">
    <location>
        <begin position="264"/>
        <end position="357"/>
    </location>
</feature>
<dbReference type="Gene3D" id="2.60.40.10">
    <property type="entry name" value="Immunoglobulins"/>
    <property type="match status" value="4"/>
</dbReference>
<keyword evidence="5" id="KW-1185">Reference proteome</keyword>
<dbReference type="PROSITE" id="PS50853">
    <property type="entry name" value="FN3"/>
    <property type="match status" value="4"/>
</dbReference>
<organism evidence="4 5">
    <name type="scientific">Ditylenchus destructor</name>
    <dbReference type="NCBI Taxonomy" id="166010"/>
    <lineage>
        <taxon>Eukaryota</taxon>
        <taxon>Metazoa</taxon>
        <taxon>Ecdysozoa</taxon>
        <taxon>Nematoda</taxon>
        <taxon>Chromadorea</taxon>
        <taxon>Rhabditida</taxon>
        <taxon>Tylenchina</taxon>
        <taxon>Tylenchomorpha</taxon>
        <taxon>Sphaerularioidea</taxon>
        <taxon>Anguinidae</taxon>
        <taxon>Anguininae</taxon>
        <taxon>Ditylenchus</taxon>
    </lineage>
</organism>
<comment type="caution">
    <text evidence="4">The sequence shown here is derived from an EMBL/GenBank/DDBJ whole genome shotgun (WGS) entry which is preliminary data.</text>
</comment>
<evidence type="ECO:0000313" key="4">
    <source>
        <dbReference type="EMBL" id="KAI1726300.1"/>
    </source>
</evidence>
<protein>
    <submittedName>
        <fullName evidence="4">Fibronectin type III domain-containing protein</fullName>
    </submittedName>
</protein>
<keyword evidence="1" id="KW-0812">Transmembrane</keyword>
<dbReference type="PANTHER" id="PTHR26391:SF18">
    <property type="entry name" value="PROTEIN KINASE RECEPTOR TIE-1, PUTATIVE-RELATED"/>
    <property type="match status" value="1"/>
</dbReference>
<dbReference type="Pfam" id="PF00041">
    <property type="entry name" value="fn3"/>
    <property type="match status" value="2"/>
</dbReference>
<evidence type="ECO:0000259" key="3">
    <source>
        <dbReference type="PROSITE" id="PS50853"/>
    </source>
</evidence>
<dbReference type="Proteomes" id="UP001201812">
    <property type="component" value="Unassembled WGS sequence"/>
</dbReference>